<sequence>MTALAGAAASTSDQIQDIFGKGHEMERWKQVCAPPGYLSRVDCRCFPGKTLVSHSGILRGRTPRNFGKSRDEHYDHTSVVAISIYLPSSTNLSHKVPRADNFLRCPHPNIQGSISQQALGLLQQHAVSMLGIFLSVSGQSCSRYATDQGLRVRGDARFGAFQFGCLLRFVELRYDKRAVRQTLAVDACERFTGP</sequence>
<dbReference type="Proteomes" id="UP000193144">
    <property type="component" value="Unassembled WGS sequence"/>
</dbReference>
<keyword evidence="2" id="KW-1185">Reference proteome</keyword>
<reference evidence="1 2" key="1">
    <citation type="submission" date="2016-07" db="EMBL/GenBank/DDBJ databases">
        <title>Pervasive Adenine N6-methylation of Active Genes in Fungi.</title>
        <authorList>
            <consortium name="DOE Joint Genome Institute"/>
            <person name="Mondo S.J."/>
            <person name="Dannebaum R.O."/>
            <person name="Kuo R.C."/>
            <person name="Labutti K."/>
            <person name="Haridas S."/>
            <person name="Kuo A."/>
            <person name="Salamov A."/>
            <person name="Ahrendt S.R."/>
            <person name="Lipzen A."/>
            <person name="Sullivan W."/>
            <person name="Andreopoulos W.B."/>
            <person name="Clum A."/>
            <person name="Lindquist E."/>
            <person name="Daum C."/>
            <person name="Ramamoorthy G.K."/>
            <person name="Gryganskyi A."/>
            <person name="Culley D."/>
            <person name="Magnuson J.K."/>
            <person name="James T.Y."/>
            <person name="O'Malley M.A."/>
            <person name="Stajich J.E."/>
            <person name="Spatafora J.W."/>
            <person name="Visel A."/>
            <person name="Grigoriev I.V."/>
        </authorList>
    </citation>
    <scope>NUCLEOTIDE SEQUENCE [LARGE SCALE GENOMIC DNA]</scope>
    <source>
        <strain evidence="1 2">CBS 115471</strain>
    </source>
</reference>
<dbReference type="EMBL" id="MCFA01000011">
    <property type="protein sequence ID" value="ORY17693.1"/>
    <property type="molecule type" value="Genomic_DNA"/>
</dbReference>
<organism evidence="1 2">
    <name type="scientific">Clohesyomyces aquaticus</name>
    <dbReference type="NCBI Taxonomy" id="1231657"/>
    <lineage>
        <taxon>Eukaryota</taxon>
        <taxon>Fungi</taxon>
        <taxon>Dikarya</taxon>
        <taxon>Ascomycota</taxon>
        <taxon>Pezizomycotina</taxon>
        <taxon>Dothideomycetes</taxon>
        <taxon>Pleosporomycetidae</taxon>
        <taxon>Pleosporales</taxon>
        <taxon>Lindgomycetaceae</taxon>
        <taxon>Clohesyomyces</taxon>
    </lineage>
</organism>
<accession>A0A1Y2A5B5</accession>
<name>A0A1Y2A5B5_9PLEO</name>
<protein>
    <submittedName>
        <fullName evidence="1">Uncharacterized protein</fullName>
    </submittedName>
</protein>
<evidence type="ECO:0000313" key="1">
    <source>
        <dbReference type="EMBL" id="ORY17693.1"/>
    </source>
</evidence>
<evidence type="ECO:0000313" key="2">
    <source>
        <dbReference type="Proteomes" id="UP000193144"/>
    </source>
</evidence>
<comment type="caution">
    <text evidence="1">The sequence shown here is derived from an EMBL/GenBank/DDBJ whole genome shotgun (WGS) entry which is preliminary data.</text>
</comment>
<proteinExistence type="predicted"/>
<gene>
    <name evidence="1" type="ORF">BCR34DRAFT_24461</name>
</gene>
<dbReference type="AlphaFoldDB" id="A0A1Y2A5B5"/>